<dbReference type="Gene3D" id="3.30.70.270">
    <property type="match status" value="1"/>
</dbReference>
<dbReference type="Proteomes" id="UP000616499">
    <property type="component" value="Unassembled WGS sequence"/>
</dbReference>
<comment type="caution">
    <text evidence="2">The sequence shown here is derived from an EMBL/GenBank/DDBJ whole genome shotgun (WGS) entry which is preliminary data.</text>
</comment>
<dbReference type="Pfam" id="PF00990">
    <property type="entry name" value="GGDEF"/>
    <property type="match status" value="1"/>
</dbReference>
<accession>A0ABQ2GXH9</accession>
<dbReference type="PROSITE" id="PS50887">
    <property type="entry name" value="GGDEF"/>
    <property type="match status" value="1"/>
</dbReference>
<protein>
    <submittedName>
        <fullName evidence="2">GGDEF domain-containing protein</fullName>
    </submittedName>
</protein>
<dbReference type="InterPro" id="IPR003018">
    <property type="entry name" value="GAF"/>
</dbReference>
<feature type="domain" description="GGDEF" evidence="1">
    <location>
        <begin position="212"/>
        <end position="344"/>
    </location>
</feature>
<dbReference type="PANTHER" id="PTHR43102:SF2">
    <property type="entry name" value="GAF DOMAIN-CONTAINING PROTEIN"/>
    <property type="match status" value="1"/>
</dbReference>
<proteinExistence type="predicted"/>
<dbReference type="NCBIfam" id="TIGR00254">
    <property type="entry name" value="GGDEF"/>
    <property type="match status" value="1"/>
</dbReference>
<dbReference type="Pfam" id="PF01590">
    <property type="entry name" value="GAF"/>
    <property type="match status" value="1"/>
</dbReference>
<evidence type="ECO:0000259" key="1">
    <source>
        <dbReference type="PROSITE" id="PS50887"/>
    </source>
</evidence>
<keyword evidence="3" id="KW-1185">Reference proteome</keyword>
<dbReference type="SUPFAM" id="SSF55781">
    <property type="entry name" value="GAF domain-like"/>
    <property type="match status" value="1"/>
</dbReference>
<dbReference type="SUPFAM" id="SSF55073">
    <property type="entry name" value="Nucleotide cyclase"/>
    <property type="match status" value="1"/>
</dbReference>
<dbReference type="InterPro" id="IPR029016">
    <property type="entry name" value="GAF-like_dom_sf"/>
</dbReference>
<gene>
    <name evidence="2" type="ORF">GCM10009425_31810</name>
</gene>
<dbReference type="SMART" id="SM00065">
    <property type="entry name" value="GAF"/>
    <property type="match status" value="1"/>
</dbReference>
<dbReference type="PANTHER" id="PTHR43102">
    <property type="entry name" value="SLR1143 PROTEIN"/>
    <property type="match status" value="1"/>
</dbReference>
<dbReference type="InterPro" id="IPR043128">
    <property type="entry name" value="Rev_trsase/Diguanyl_cyclase"/>
</dbReference>
<dbReference type="InterPro" id="IPR029787">
    <property type="entry name" value="Nucleotide_cyclase"/>
</dbReference>
<evidence type="ECO:0000313" key="2">
    <source>
        <dbReference type="EMBL" id="GGM18448.1"/>
    </source>
</evidence>
<dbReference type="EMBL" id="BMNW01000007">
    <property type="protein sequence ID" value="GGM18448.1"/>
    <property type="molecule type" value="Genomic_DNA"/>
</dbReference>
<name>A0ABQ2GXH9_9PSED</name>
<dbReference type="InterPro" id="IPR000160">
    <property type="entry name" value="GGDEF_dom"/>
</dbReference>
<dbReference type="Gene3D" id="3.30.450.40">
    <property type="match status" value="1"/>
</dbReference>
<evidence type="ECO:0000313" key="3">
    <source>
        <dbReference type="Proteomes" id="UP000616499"/>
    </source>
</evidence>
<dbReference type="RefSeq" id="WP_188867111.1">
    <property type="nucleotide sequence ID" value="NZ_BMNW01000007.1"/>
</dbReference>
<organism evidence="2 3">
    <name type="scientific">Pseudomonas asuensis</name>
    <dbReference type="NCBI Taxonomy" id="1825787"/>
    <lineage>
        <taxon>Bacteria</taxon>
        <taxon>Pseudomonadati</taxon>
        <taxon>Pseudomonadota</taxon>
        <taxon>Gammaproteobacteria</taxon>
        <taxon>Pseudomonadales</taxon>
        <taxon>Pseudomonadaceae</taxon>
        <taxon>Pseudomonas</taxon>
    </lineage>
</organism>
<reference evidence="3" key="1">
    <citation type="journal article" date="2019" name="Int. J. Syst. Evol. Microbiol.">
        <title>The Global Catalogue of Microorganisms (GCM) 10K type strain sequencing project: providing services to taxonomists for standard genome sequencing and annotation.</title>
        <authorList>
            <consortium name="The Broad Institute Genomics Platform"/>
            <consortium name="The Broad Institute Genome Sequencing Center for Infectious Disease"/>
            <person name="Wu L."/>
            <person name="Ma J."/>
        </authorList>
    </citation>
    <scope>NUCLEOTIDE SEQUENCE [LARGE SCALE GENOMIC DNA]</scope>
    <source>
        <strain evidence="3">JCM 13501</strain>
    </source>
</reference>
<dbReference type="SMART" id="SM00267">
    <property type="entry name" value="GGDEF"/>
    <property type="match status" value="1"/>
</dbReference>
<dbReference type="CDD" id="cd01949">
    <property type="entry name" value="GGDEF"/>
    <property type="match status" value="1"/>
</dbReference>
<sequence>MHAPSDHPNEHERQASLDDLEILDTPADPYMDSLVRVARDIFKVERVLISLIDRDRQWFKARAGAEFSCTPRDISFCGHAILDEHRTFIVPDALEDDRFADNPLVTGAPFIRFYAGHPLIASAGLPIGTLCLLHSQPRVLNEQEEGRLRDLAQLVEGYIKLRSLSEHTRQLREAVSREQRKALLDPLTQLWNRAALEHFYPGEVSTAKLHNEHIGVLFIDLDHFKNINDTYGHATGDQVLVEAAHRIATSLRPHDLLFRFGGEEFVVVSRIGSVNQLGSIAERIRATIANKEIVTLRGHLSIKASIGGAEGGPEDTIESLLHKADNALYRAKNNGRNTVCLEHSEAWENS</sequence>